<feature type="domain" description="FAD/NAD(P)-binding" evidence="5">
    <location>
        <begin position="6"/>
        <end position="305"/>
    </location>
</feature>
<dbReference type="Proteomes" id="UP000006765">
    <property type="component" value="Unassembled WGS sequence"/>
</dbReference>
<dbReference type="RefSeq" id="WP_007427855.1">
    <property type="nucleotide sequence ID" value="NZ_AMGO01000068.1"/>
</dbReference>
<dbReference type="InterPro" id="IPR036188">
    <property type="entry name" value="FAD/NAD-bd_sf"/>
</dbReference>
<dbReference type="GO" id="GO:0050660">
    <property type="term" value="F:flavin adenine dinucleotide binding"/>
    <property type="evidence" value="ECO:0007669"/>
    <property type="project" value="TreeGrafter"/>
</dbReference>
<dbReference type="GO" id="GO:0003955">
    <property type="term" value="F:NAD(P)H dehydrogenase (quinone) activity"/>
    <property type="evidence" value="ECO:0007669"/>
    <property type="project" value="TreeGrafter"/>
</dbReference>
<dbReference type="InterPro" id="IPR023753">
    <property type="entry name" value="FAD/NAD-binding_dom"/>
</dbReference>
<dbReference type="OrthoDB" id="9776382at2"/>
<dbReference type="PRINTS" id="PR00411">
    <property type="entry name" value="PNDRDTASEI"/>
</dbReference>
<evidence type="ECO:0000256" key="3">
    <source>
        <dbReference type="ARBA" id="ARBA00022827"/>
    </source>
</evidence>
<evidence type="ECO:0000313" key="7">
    <source>
        <dbReference type="Proteomes" id="UP000006765"/>
    </source>
</evidence>
<evidence type="ECO:0000313" key="6">
    <source>
        <dbReference type="EMBL" id="EKE43112.1"/>
    </source>
</evidence>
<protein>
    <recommendedName>
        <fullName evidence="8">Dihydrolipoyl dehydrogenase</fullName>
    </recommendedName>
</protein>
<dbReference type="PRINTS" id="PR00368">
    <property type="entry name" value="FADPNR"/>
</dbReference>
<dbReference type="STRING" id="1231392.OCGS_2703"/>
<dbReference type="SUPFAM" id="SSF51905">
    <property type="entry name" value="FAD/NAD(P)-binding domain"/>
    <property type="match status" value="1"/>
</dbReference>
<gene>
    <name evidence="6" type="ORF">OCGS_2703</name>
</gene>
<dbReference type="InterPro" id="IPR029752">
    <property type="entry name" value="D-isomer_DH_CS1"/>
</dbReference>
<dbReference type="PROSITE" id="PS00065">
    <property type="entry name" value="D_2_HYDROXYACID_DH_1"/>
    <property type="match status" value="1"/>
</dbReference>
<dbReference type="InterPro" id="IPR004099">
    <property type="entry name" value="Pyr_nucl-diS_OxRdtase_dimer"/>
</dbReference>
<evidence type="ECO:0000259" key="4">
    <source>
        <dbReference type="Pfam" id="PF02852"/>
    </source>
</evidence>
<dbReference type="Gene3D" id="3.30.390.30">
    <property type="match status" value="1"/>
</dbReference>
<dbReference type="EMBL" id="AMGO01000068">
    <property type="protein sequence ID" value="EKE43112.1"/>
    <property type="molecule type" value="Genomic_DNA"/>
</dbReference>
<comment type="cofactor">
    <cofactor evidence="1">
        <name>FAD</name>
        <dbReference type="ChEBI" id="CHEBI:57692"/>
    </cofactor>
</comment>
<dbReference type="PATRIC" id="fig|1231392.3.peg.2720"/>
<dbReference type="NCBIfam" id="NF004939">
    <property type="entry name" value="PRK06292.1-1"/>
    <property type="match status" value="1"/>
</dbReference>
<accession>K2H943</accession>
<dbReference type="Gene3D" id="3.50.50.60">
    <property type="entry name" value="FAD/NAD(P)-binding domain"/>
    <property type="match status" value="2"/>
</dbReference>
<dbReference type="SUPFAM" id="SSF55424">
    <property type="entry name" value="FAD/NAD-linked reductases, dimerisation (C-terminal) domain"/>
    <property type="match status" value="1"/>
</dbReference>
<dbReference type="Pfam" id="PF02852">
    <property type="entry name" value="Pyr_redox_dim"/>
    <property type="match status" value="1"/>
</dbReference>
<dbReference type="AlphaFoldDB" id="K2H943"/>
<evidence type="ECO:0000256" key="2">
    <source>
        <dbReference type="ARBA" id="ARBA00022630"/>
    </source>
</evidence>
<dbReference type="PANTHER" id="PTHR43014:SF4">
    <property type="entry name" value="PYRIDINE NUCLEOTIDE-DISULFIDE OXIDOREDUCTASE RCLA-RELATED"/>
    <property type="match status" value="1"/>
</dbReference>
<organism evidence="6 7">
    <name type="scientific">Oceaniovalibus guishaninsula JLT2003</name>
    <dbReference type="NCBI Taxonomy" id="1231392"/>
    <lineage>
        <taxon>Bacteria</taxon>
        <taxon>Pseudomonadati</taxon>
        <taxon>Pseudomonadota</taxon>
        <taxon>Alphaproteobacteria</taxon>
        <taxon>Rhodobacterales</taxon>
        <taxon>Roseobacteraceae</taxon>
        <taxon>Oceaniovalibus</taxon>
    </lineage>
</organism>
<name>K2H943_9RHOB</name>
<dbReference type="GO" id="GO:0016616">
    <property type="term" value="F:oxidoreductase activity, acting on the CH-OH group of donors, NAD or NADP as acceptor"/>
    <property type="evidence" value="ECO:0007669"/>
    <property type="project" value="UniProtKB-ARBA"/>
</dbReference>
<dbReference type="Pfam" id="PF07992">
    <property type="entry name" value="Pyr_redox_2"/>
    <property type="match status" value="1"/>
</dbReference>
<keyword evidence="2" id="KW-0285">Flavoprotein</keyword>
<dbReference type="PANTHER" id="PTHR43014">
    <property type="entry name" value="MERCURIC REDUCTASE"/>
    <property type="match status" value="1"/>
</dbReference>
<keyword evidence="7" id="KW-1185">Reference proteome</keyword>
<proteinExistence type="predicted"/>
<comment type="caution">
    <text evidence="6">The sequence shown here is derived from an EMBL/GenBank/DDBJ whole genome shotgun (WGS) entry which is preliminary data.</text>
</comment>
<evidence type="ECO:0000259" key="5">
    <source>
        <dbReference type="Pfam" id="PF07992"/>
    </source>
</evidence>
<keyword evidence="3" id="KW-0274">FAD</keyword>
<reference evidence="6 7" key="1">
    <citation type="journal article" date="2012" name="J. Bacteriol.">
        <title>Draft Genome Sequence of Oceaniovalibus guishaninsula JLT2003T.</title>
        <authorList>
            <person name="Tang K."/>
            <person name="Liu K."/>
            <person name="Jiao N."/>
        </authorList>
    </citation>
    <scope>NUCLEOTIDE SEQUENCE [LARGE SCALE GENOMIC DNA]</scope>
    <source>
        <strain evidence="6 7">JLT2003</strain>
    </source>
</reference>
<feature type="domain" description="Pyridine nucleotide-disulphide oxidoreductase dimerisation" evidence="4">
    <location>
        <begin position="340"/>
        <end position="442"/>
    </location>
</feature>
<dbReference type="eggNOG" id="COG1249">
    <property type="taxonomic scope" value="Bacteria"/>
</dbReference>
<dbReference type="InterPro" id="IPR016156">
    <property type="entry name" value="FAD/NAD-linked_Rdtase_dimer_sf"/>
</dbReference>
<sequence>MNDRVEVAIVGAGTAGLAALREVRRHTDDFVLIDAPPHGTTCARVGCMPSKALIAAANAYHARTRLDAFGIAGGDALTPDIPAVLARVRALRDDFVAGVLKATDDLGDRRIVGRARLDGPNALIVDGRRIKARRIVLAPGSSPVMPDPWTALGDRVLTTDTLFEQRDLPRRIGVIGLGAVGIEMAQALARLGLTVHAFNKRDRIGGLTDPQVSDALRDALGAEFAIHLGADVTLAETDGGIDMRWPGGTVTVDRVLAAVGRRPSIAGLGLETLDVPLDDRGMPPVDPHTMRIADTPVHLAGDANGIDAVLHESADDGHIAGLNAIQSGPLRLRRRTPLTIGFCDPQTATIGRRAADLDAGRLTGEVDFANQGRARMMQQNYGLLRIYAEPDTGRLLGAEMAAPEGEHLAHILALALDRGLTVADMLRMPFYHPTLEEGMRTALRQIAKQLPPAEASDLSACGPLGASALD</sequence>
<evidence type="ECO:0008006" key="8">
    <source>
        <dbReference type="Google" id="ProtNLM"/>
    </source>
</evidence>
<evidence type="ECO:0000256" key="1">
    <source>
        <dbReference type="ARBA" id="ARBA00001974"/>
    </source>
</evidence>